<proteinExistence type="predicted"/>
<gene>
    <name evidence="2" type="ORF">M9458_055751</name>
</gene>
<dbReference type="InterPro" id="IPR036397">
    <property type="entry name" value="RNaseH_sf"/>
</dbReference>
<dbReference type="EMBL" id="JAMKFB020000562">
    <property type="protein sequence ID" value="KAL0148947.1"/>
    <property type="molecule type" value="Genomic_DNA"/>
</dbReference>
<sequence>MGFSCRIPCVKPLLNNRQRQKRLVWAKDKTDWTAAEWSKVMFSDESKFSISFGNQGPRVWRKRGEAQNPHCLRSSAKFPQSVMVWGSMSSAGVGPLCFLRSEVNTAVYQDVFDHFMLPAADQLYGDADFIFQQDLAPAHRAKATSTWFKDHGIPVLNWPANSPDLNPIENLWGIVKRKM</sequence>
<dbReference type="AlphaFoldDB" id="A0ABD0MJL2"/>
<dbReference type="Gene3D" id="3.30.420.10">
    <property type="entry name" value="Ribonuclease H-like superfamily/Ribonuclease H"/>
    <property type="match status" value="1"/>
</dbReference>
<evidence type="ECO:0000313" key="3">
    <source>
        <dbReference type="Proteomes" id="UP001529510"/>
    </source>
</evidence>
<name>A0ABD0MJL2_CIRMR</name>
<dbReference type="PANTHER" id="PTHR23022">
    <property type="entry name" value="TRANSPOSABLE ELEMENT-RELATED"/>
    <property type="match status" value="1"/>
</dbReference>
<dbReference type="InterPro" id="IPR052338">
    <property type="entry name" value="Transposase_5"/>
</dbReference>
<accession>A0ABD0MJL2</accession>
<dbReference type="Proteomes" id="UP001529510">
    <property type="component" value="Unassembled WGS sequence"/>
</dbReference>
<dbReference type="Pfam" id="PF13358">
    <property type="entry name" value="DDE_3"/>
    <property type="match status" value="1"/>
</dbReference>
<keyword evidence="3" id="KW-1185">Reference proteome</keyword>
<dbReference type="InterPro" id="IPR038717">
    <property type="entry name" value="Tc1-like_DDE_dom"/>
</dbReference>
<evidence type="ECO:0000259" key="1">
    <source>
        <dbReference type="Pfam" id="PF13358"/>
    </source>
</evidence>
<comment type="caution">
    <text evidence="2">The sequence shown here is derived from an EMBL/GenBank/DDBJ whole genome shotgun (WGS) entry which is preliminary data.</text>
</comment>
<organism evidence="2 3">
    <name type="scientific">Cirrhinus mrigala</name>
    <name type="common">Mrigala</name>
    <dbReference type="NCBI Taxonomy" id="683832"/>
    <lineage>
        <taxon>Eukaryota</taxon>
        <taxon>Metazoa</taxon>
        <taxon>Chordata</taxon>
        <taxon>Craniata</taxon>
        <taxon>Vertebrata</taxon>
        <taxon>Euteleostomi</taxon>
        <taxon>Actinopterygii</taxon>
        <taxon>Neopterygii</taxon>
        <taxon>Teleostei</taxon>
        <taxon>Ostariophysi</taxon>
        <taxon>Cypriniformes</taxon>
        <taxon>Cyprinidae</taxon>
        <taxon>Labeoninae</taxon>
        <taxon>Labeonini</taxon>
        <taxon>Cirrhinus</taxon>
    </lineage>
</organism>
<feature type="domain" description="Tc1-like transposase DDE" evidence="1">
    <location>
        <begin position="40"/>
        <end position="179"/>
    </location>
</feature>
<dbReference type="PANTHER" id="PTHR23022:SF119">
    <property type="entry name" value="TC1-LIKE TRANSPOSASE DDE DOMAIN-CONTAINING PROTEIN"/>
    <property type="match status" value="1"/>
</dbReference>
<protein>
    <recommendedName>
        <fullName evidence="1">Tc1-like transposase DDE domain-containing protein</fullName>
    </recommendedName>
</protein>
<reference evidence="2 3" key="1">
    <citation type="submission" date="2024-05" db="EMBL/GenBank/DDBJ databases">
        <title>Genome sequencing and assembly of Indian major carp, Cirrhinus mrigala (Hamilton, 1822).</title>
        <authorList>
            <person name="Mohindra V."/>
            <person name="Chowdhury L.M."/>
            <person name="Lal K."/>
            <person name="Jena J.K."/>
        </authorList>
    </citation>
    <scope>NUCLEOTIDE SEQUENCE [LARGE SCALE GENOMIC DNA]</scope>
    <source>
        <strain evidence="2">CM1030</strain>
        <tissue evidence="2">Blood</tissue>
    </source>
</reference>
<evidence type="ECO:0000313" key="2">
    <source>
        <dbReference type="EMBL" id="KAL0148947.1"/>
    </source>
</evidence>